<dbReference type="PROSITE" id="PS50089">
    <property type="entry name" value="ZF_RING_2"/>
    <property type="match status" value="2"/>
</dbReference>
<evidence type="ECO:0000256" key="4">
    <source>
        <dbReference type="PROSITE-ProRule" id="PRU00175"/>
    </source>
</evidence>
<organism evidence="6 7">
    <name type="scientific">Buddleja alternifolia</name>
    <dbReference type="NCBI Taxonomy" id="168488"/>
    <lineage>
        <taxon>Eukaryota</taxon>
        <taxon>Viridiplantae</taxon>
        <taxon>Streptophyta</taxon>
        <taxon>Embryophyta</taxon>
        <taxon>Tracheophyta</taxon>
        <taxon>Spermatophyta</taxon>
        <taxon>Magnoliopsida</taxon>
        <taxon>eudicotyledons</taxon>
        <taxon>Gunneridae</taxon>
        <taxon>Pentapetalae</taxon>
        <taxon>asterids</taxon>
        <taxon>lamiids</taxon>
        <taxon>Lamiales</taxon>
        <taxon>Scrophulariaceae</taxon>
        <taxon>Buddlejeae</taxon>
        <taxon>Buddleja</taxon>
    </lineage>
</organism>
<feature type="domain" description="RING-type" evidence="5">
    <location>
        <begin position="80"/>
        <end position="123"/>
    </location>
</feature>
<accession>A0AAV6YG13</accession>
<dbReference type="Pfam" id="PF13639">
    <property type="entry name" value="zf-RING_2"/>
    <property type="match status" value="2"/>
</dbReference>
<dbReference type="AlphaFoldDB" id="A0AAV6YG13"/>
<dbReference type="Gene3D" id="3.30.40.10">
    <property type="entry name" value="Zinc/RING finger domain, C3HC4 (zinc finger)"/>
    <property type="match status" value="2"/>
</dbReference>
<keyword evidence="1" id="KW-0479">Metal-binding</keyword>
<proteinExistence type="predicted"/>
<evidence type="ECO:0000256" key="1">
    <source>
        <dbReference type="ARBA" id="ARBA00022723"/>
    </source>
</evidence>
<evidence type="ECO:0000256" key="3">
    <source>
        <dbReference type="ARBA" id="ARBA00022833"/>
    </source>
</evidence>
<evidence type="ECO:0000256" key="2">
    <source>
        <dbReference type="ARBA" id="ARBA00022771"/>
    </source>
</evidence>
<feature type="domain" description="RING-type" evidence="5">
    <location>
        <begin position="184"/>
        <end position="227"/>
    </location>
</feature>
<dbReference type="InterPro" id="IPR001841">
    <property type="entry name" value="Znf_RING"/>
</dbReference>
<dbReference type="GO" id="GO:0061630">
    <property type="term" value="F:ubiquitin protein ligase activity"/>
    <property type="evidence" value="ECO:0007669"/>
    <property type="project" value="TreeGrafter"/>
</dbReference>
<protein>
    <recommendedName>
        <fullName evidence="5">RING-type domain-containing protein</fullName>
    </recommendedName>
</protein>
<evidence type="ECO:0000259" key="5">
    <source>
        <dbReference type="PROSITE" id="PS50089"/>
    </source>
</evidence>
<dbReference type="PANTHER" id="PTHR45969">
    <property type="entry name" value="RING ZINC FINGER PROTEIN-RELATED"/>
    <property type="match status" value="1"/>
</dbReference>
<reference evidence="6" key="1">
    <citation type="submission" date="2019-10" db="EMBL/GenBank/DDBJ databases">
        <authorList>
            <person name="Zhang R."/>
            <person name="Pan Y."/>
            <person name="Wang J."/>
            <person name="Ma R."/>
            <person name="Yu S."/>
        </authorList>
    </citation>
    <scope>NUCLEOTIDE SEQUENCE</scope>
    <source>
        <strain evidence="6">LA-IB0</strain>
        <tissue evidence="6">Leaf</tissue>
    </source>
</reference>
<dbReference type="SUPFAM" id="SSF57850">
    <property type="entry name" value="RING/U-box"/>
    <property type="match status" value="2"/>
</dbReference>
<evidence type="ECO:0000313" key="7">
    <source>
        <dbReference type="Proteomes" id="UP000826271"/>
    </source>
</evidence>
<dbReference type="GO" id="GO:0008270">
    <property type="term" value="F:zinc ion binding"/>
    <property type="evidence" value="ECO:0007669"/>
    <property type="project" value="UniProtKB-KW"/>
</dbReference>
<dbReference type="EMBL" id="WHWC01000001">
    <property type="protein sequence ID" value="KAG8390460.1"/>
    <property type="molecule type" value="Genomic_DNA"/>
</dbReference>
<sequence length="260" mass="30013">MPLFFLSTSPCFLIRILNYISIVLSFVPIPSSASLLSKRKIDESRPEQFPPPFINESAKERVSECRKIHLRAAESCDDLCVVCLTGMERCSEVRWLPNCCHVFHKDCINAWIDKSKTTCPVCRSDISIISSKQEIDELELEQLPSPLLVHVPLNYVVESIKEHVIVSKYREILLHVAESCDSLCVVCLTIMEEYDEVRRLPNCCHVFHKDCIDGWIDKCKTTCPVCRSKMLPGQEEKFKCGVDPWRRERMLYLFGEDHLM</sequence>
<dbReference type="SMART" id="SM00184">
    <property type="entry name" value="RING"/>
    <property type="match status" value="2"/>
</dbReference>
<keyword evidence="7" id="KW-1185">Reference proteome</keyword>
<dbReference type="InterPro" id="IPR013083">
    <property type="entry name" value="Znf_RING/FYVE/PHD"/>
</dbReference>
<name>A0AAV6YG13_9LAMI</name>
<dbReference type="Proteomes" id="UP000826271">
    <property type="component" value="Unassembled WGS sequence"/>
</dbReference>
<keyword evidence="2 4" id="KW-0863">Zinc-finger</keyword>
<evidence type="ECO:0000313" key="6">
    <source>
        <dbReference type="EMBL" id="KAG8390460.1"/>
    </source>
</evidence>
<comment type="caution">
    <text evidence="6">The sequence shown here is derived from an EMBL/GenBank/DDBJ whole genome shotgun (WGS) entry which is preliminary data.</text>
</comment>
<keyword evidence="3" id="KW-0862">Zinc</keyword>
<dbReference type="GO" id="GO:0016567">
    <property type="term" value="P:protein ubiquitination"/>
    <property type="evidence" value="ECO:0007669"/>
    <property type="project" value="TreeGrafter"/>
</dbReference>
<dbReference type="PANTHER" id="PTHR45969:SF81">
    <property type="entry name" value="OS08G0157400 PROTEIN"/>
    <property type="match status" value="1"/>
</dbReference>
<gene>
    <name evidence="6" type="ORF">BUALT_Bualt01G0085600</name>
</gene>